<dbReference type="FunFam" id="3.40.50.1970:FF:000003">
    <property type="entry name" value="Alcohol dehydrogenase, iron-containing"/>
    <property type="match status" value="1"/>
</dbReference>
<dbReference type="CDD" id="cd08187">
    <property type="entry name" value="BDH"/>
    <property type="match status" value="1"/>
</dbReference>
<dbReference type="GO" id="GO:1990362">
    <property type="term" value="F:butanol dehydrogenase (NAD+) activity"/>
    <property type="evidence" value="ECO:0007669"/>
    <property type="project" value="InterPro"/>
</dbReference>
<evidence type="ECO:0000313" key="5">
    <source>
        <dbReference type="EMBL" id="RMZ59793.1"/>
    </source>
</evidence>
<evidence type="ECO:0000256" key="2">
    <source>
        <dbReference type="ARBA" id="ARBA00023002"/>
    </source>
</evidence>
<evidence type="ECO:0000259" key="3">
    <source>
        <dbReference type="Pfam" id="PF00465"/>
    </source>
</evidence>
<feature type="domain" description="Fe-containing alcohol dehydrogenase-like C-terminal" evidence="4">
    <location>
        <begin position="189"/>
        <end position="384"/>
    </location>
</feature>
<proteinExistence type="inferred from homology"/>
<comment type="caution">
    <text evidence="5">The sequence shown here is derived from an EMBL/GenBank/DDBJ whole genome shotgun (WGS) entry which is preliminary data.</text>
</comment>
<dbReference type="EMBL" id="QWIV01000013">
    <property type="protein sequence ID" value="RMZ59793.1"/>
    <property type="molecule type" value="Genomic_DNA"/>
</dbReference>
<dbReference type="GO" id="GO:0005829">
    <property type="term" value="C:cytosol"/>
    <property type="evidence" value="ECO:0007669"/>
    <property type="project" value="TreeGrafter"/>
</dbReference>
<dbReference type="AlphaFoldDB" id="A0A3M7LAL8"/>
<dbReference type="PANTHER" id="PTHR43633">
    <property type="entry name" value="ALCOHOL DEHYDROGENASE YQHD"/>
    <property type="match status" value="1"/>
</dbReference>
<dbReference type="GO" id="GO:0008106">
    <property type="term" value="F:alcohol dehydrogenase (NADP+) activity"/>
    <property type="evidence" value="ECO:0007669"/>
    <property type="project" value="TreeGrafter"/>
</dbReference>
<evidence type="ECO:0000256" key="1">
    <source>
        <dbReference type="ARBA" id="ARBA00007358"/>
    </source>
</evidence>
<name>A0A3M7LAL8_9FLAO</name>
<keyword evidence="6" id="KW-1185">Reference proteome</keyword>
<accession>A0A3M7LAL8</accession>
<feature type="domain" description="Alcohol dehydrogenase iron-type/glycerol dehydrogenase GldA" evidence="3">
    <location>
        <begin position="9"/>
        <end position="176"/>
    </location>
</feature>
<comment type="similarity">
    <text evidence="1">Belongs to the iron-containing alcohol dehydrogenase family.</text>
</comment>
<evidence type="ECO:0000313" key="6">
    <source>
        <dbReference type="Proteomes" id="UP000267524"/>
    </source>
</evidence>
<keyword evidence="2" id="KW-0560">Oxidoreductase</keyword>
<dbReference type="Pfam" id="PF00465">
    <property type="entry name" value="Fe-ADH"/>
    <property type="match status" value="1"/>
</dbReference>
<dbReference type="InterPro" id="IPR056798">
    <property type="entry name" value="ADH_Fe_C"/>
</dbReference>
<dbReference type="Gene3D" id="1.20.1090.10">
    <property type="entry name" value="Dehydroquinate synthase-like - alpha domain"/>
    <property type="match status" value="1"/>
</dbReference>
<reference evidence="5 6" key="1">
    <citation type="submission" date="2018-08" db="EMBL/GenBank/DDBJ databases">
        <title>Chryseobacterium nematophagum: a novel matrix digesting pathogen of nematodes.</title>
        <authorList>
            <person name="Page A."/>
            <person name="Roberts M."/>
            <person name="Felix M.-A."/>
            <person name="Weir W."/>
        </authorList>
    </citation>
    <scope>NUCLEOTIDE SEQUENCE [LARGE SCALE GENOMIC DNA]</scope>
    <source>
        <strain evidence="5 6">JUb275</strain>
    </source>
</reference>
<dbReference type="PROSITE" id="PS00060">
    <property type="entry name" value="ADH_IRON_2"/>
    <property type="match status" value="1"/>
</dbReference>
<dbReference type="InterPro" id="IPR001670">
    <property type="entry name" value="ADH_Fe/GldA"/>
</dbReference>
<dbReference type="GO" id="GO:0046872">
    <property type="term" value="F:metal ion binding"/>
    <property type="evidence" value="ECO:0007669"/>
    <property type="project" value="InterPro"/>
</dbReference>
<dbReference type="GO" id="GO:1990002">
    <property type="term" value="F:methylglyoxal reductase (NADPH) (acetol producing) activity"/>
    <property type="evidence" value="ECO:0007669"/>
    <property type="project" value="TreeGrafter"/>
</dbReference>
<dbReference type="Proteomes" id="UP000267524">
    <property type="component" value="Unassembled WGS sequence"/>
</dbReference>
<dbReference type="InterPro" id="IPR018211">
    <property type="entry name" value="ADH_Fe_CS"/>
</dbReference>
<dbReference type="Gene3D" id="3.40.50.1970">
    <property type="match status" value="1"/>
</dbReference>
<sequence>MLNFEFKNPTKILFGKGEINKIAKEIPNDAKVLMIYGGGSIKNNGIYDQVKQALSNHELYEFGGVPANPEYEVLVDALRFIKEKNITFLLAVGGGSVIDGTKFLSAAANYKGEPWEILKKSVRTPEGEGMPFGSILTLPATGSEMNSGYVISRRETNEKLSSGGPGLFPQFSVLDPEVVRSIPKNQVANGITDAYTHVLEQYMTSPSSADLQERIAESILISLQETAPKVMSENFNYEAAGNFMWCCTMALNGLIQKGVVTDWAVHAMGHELTAYYGIDHARTLAIIAPSHYRYNMEDKKGKLAQYAERVWGIKEGTIEEKAEIGIKKMEEFFHSLHIQTKLSEYVEDYINTAERIEKTFTERNWLGLGEHQKITPKDVYKIVEMSY</sequence>
<gene>
    <name evidence="5" type="ORF">D1632_09265</name>
</gene>
<dbReference type="RefSeq" id="WP_122546919.1">
    <property type="nucleotide sequence ID" value="NZ_QWIV01000013.1"/>
</dbReference>
<dbReference type="SUPFAM" id="SSF56796">
    <property type="entry name" value="Dehydroquinate synthase-like"/>
    <property type="match status" value="1"/>
</dbReference>
<dbReference type="PANTHER" id="PTHR43633:SF1">
    <property type="entry name" value="ALCOHOL DEHYDROGENASE YQHD"/>
    <property type="match status" value="1"/>
</dbReference>
<evidence type="ECO:0000259" key="4">
    <source>
        <dbReference type="Pfam" id="PF25137"/>
    </source>
</evidence>
<dbReference type="Pfam" id="PF25137">
    <property type="entry name" value="ADH_Fe_C"/>
    <property type="match status" value="1"/>
</dbReference>
<protein>
    <submittedName>
        <fullName evidence="5">Iron-containing alcohol dehydrogenase</fullName>
    </submittedName>
</protein>
<organism evidence="5 6">
    <name type="scientific">Chryseobacterium nematophagum</name>
    <dbReference type="NCBI Taxonomy" id="2305228"/>
    <lineage>
        <taxon>Bacteria</taxon>
        <taxon>Pseudomonadati</taxon>
        <taxon>Bacteroidota</taxon>
        <taxon>Flavobacteriia</taxon>
        <taxon>Flavobacteriales</taxon>
        <taxon>Weeksellaceae</taxon>
        <taxon>Chryseobacterium group</taxon>
        <taxon>Chryseobacterium</taxon>
    </lineage>
</organism>
<dbReference type="InterPro" id="IPR044731">
    <property type="entry name" value="BDH-like"/>
</dbReference>